<dbReference type="NCBIfam" id="TIGR00912">
    <property type="entry name" value="2A0309"/>
    <property type="match status" value="1"/>
</dbReference>
<keyword evidence="4" id="KW-0309">Germination</keyword>
<feature type="transmembrane region" description="Helical" evidence="8">
    <location>
        <begin position="219"/>
        <end position="242"/>
    </location>
</feature>
<keyword evidence="7 8" id="KW-0472">Membrane</keyword>
<comment type="subcellular location">
    <subcellularLocation>
        <location evidence="1">Membrane</location>
        <topology evidence="1">Multi-pass membrane protein</topology>
    </subcellularLocation>
</comment>
<evidence type="ECO:0000256" key="8">
    <source>
        <dbReference type="SAM" id="Phobius"/>
    </source>
</evidence>
<gene>
    <name evidence="9" type="ORF">DNHGIG_05560</name>
</gene>
<organism evidence="9 10">
    <name type="scientific">Collibacillus ludicampi</name>
    <dbReference type="NCBI Taxonomy" id="2771369"/>
    <lineage>
        <taxon>Bacteria</taxon>
        <taxon>Bacillati</taxon>
        <taxon>Bacillota</taxon>
        <taxon>Bacilli</taxon>
        <taxon>Bacillales</taxon>
        <taxon>Alicyclobacillaceae</taxon>
        <taxon>Collibacillus</taxon>
    </lineage>
</organism>
<evidence type="ECO:0000313" key="9">
    <source>
        <dbReference type="EMBL" id="GIM45007.1"/>
    </source>
</evidence>
<keyword evidence="10" id="KW-1185">Reference proteome</keyword>
<dbReference type="Proteomes" id="UP001057291">
    <property type="component" value="Unassembled WGS sequence"/>
</dbReference>
<feature type="transmembrane region" description="Helical" evidence="8">
    <location>
        <begin position="116"/>
        <end position="137"/>
    </location>
</feature>
<name>A0AAV4LAY3_9BACL</name>
<protein>
    <submittedName>
        <fullName evidence="9">Germination protein</fullName>
    </submittedName>
</protein>
<keyword evidence="5 8" id="KW-0812">Transmembrane</keyword>
<evidence type="ECO:0000256" key="7">
    <source>
        <dbReference type="ARBA" id="ARBA00023136"/>
    </source>
</evidence>
<keyword evidence="3" id="KW-0813">Transport</keyword>
<dbReference type="AlphaFoldDB" id="A0AAV4LAY3"/>
<accession>A0AAV4LAY3</accession>
<evidence type="ECO:0000256" key="2">
    <source>
        <dbReference type="ARBA" id="ARBA00007998"/>
    </source>
</evidence>
<dbReference type="PANTHER" id="PTHR34975">
    <property type="entry name" value="SPORE GERMINATION PROTEIN A2"/>
    <property type="match status" value="1"/>
</dbReference>
<dbReference type="GO" id="GO:0009847">
    <property type="term" value="P:spore germination"/>
    <property type="evidence" value="ECO:0007669"/>
    <property type="project" value="InterPro"/>
</dbReference>
<evidence type="ECO:0000256" key="1">
    <source>
        <dbReference type="ARBA" id="ARBA00004141"/>
    </source>
</evidence>
<evidence type="ECO:0000313" key="10">
    <source>
        <dbReference type="Proteomes" id="UP001057291"/>
    </source>
</evidence>
<evidence type="ECO:0000256" key="3">
    <source>
        <dbReference type="ARBA" id="ARBA00022448"/>
    </source>
</evidence>
<feature type="transmembrane region" description="Helical" evidence="8">
    <location>
        <begin position="12"/>
        <end position="31"/>
    </location>
</feature>
<comment type="caution">
    <text evidence="9">The sequence shown here is derived from an EMBL/GenBank/DDBJ whole genome shotgun (WGS) entry which is preliminary data.</text>
</comment>
<dbReference type="Gene3D" id="1.20.1740.10">
    <property type="entry name" value="Amino acid/polyamine transporter I"/>
    <property type="match status" value="1"/>
</dbReference>
<dbReference type="Pfam" id="PF03845">
    <property type="entry name" value="Spore_permease"/>
    <property type="match status" value="1"/>
</dbReference>
<evidence type="ECO:0000256" key="4">
    <source>
        <dbReference type="ARBA" id="ARBA00022544"/>
    </source>
</evidence>
<feature type="transmembrane region" description="Helical" evidence="8">
    <location>
        <begin position="149"/>
        <end position="167"/>
    </location>
</feature>
<feature type="transmembrane region" description="Helical" evidence="8">
    <location>
        <begin position="309"/>
        <end position="334"/>
    </location>
</feature>
<feature type="transmembrane region" description="Helical" evidence="8">
    <location>
        <begin position="187"/>
        <end position="207"/>
    </location>
</feature>
<proteinExistence type="inferred from homology"/>
<dbReference type="GO" id="GO:0016020">
    <property type="term" value="C:membrane"/>
    <property type="evidence" value="ECO:0007669"/>
    <property type="project" value="UniProtKB-SubCell"/>
</dbReference>
<evidence type="ECO:0000256" key="5">
    <source>
        <dbReference type="ARBA" id="ARBA00022692"/>
    </source>
</evidence>
<dbReference type="PANTHER" id="PTHR34975:SF2">
    <property type="entry name" value="SPORE GERMINATION PROTEIN A2"/>
    <property type="match status" value="1"/>
</dbReference>
<dbReference type="EMBL" id="BOQE01000001">
    <property type="protein sequence ID" value="GIM45007.1"/>
    <property type="molecule type" value="Genomic_DNA"/>
</dbReference>
<feature type="transmembrane region" description="Helical" evidence="8">
    <location>
        <begin position="84"/>
        <end position="104"/>
    </location>
</feature>
<feature type="transmembrane region" description="Helical" evidence="8">
    <location>
        <begin position="43"/>
        <end position="64"/>
    </location>
</feature>
<evidence type="ECO:0000256" key="6">
    <source>
        <dbReference type="ARBA" id="ARBA00022989"/>
    </source>
</evidence>
<comment type="similarity">
    <text evidence="2">Belongs to the amino acid-polyamine-organocation (APC) superfamily. Spore germination protein (SGP) (TC 2.A.3.9) family.</text>
</comment>
<feature type="transmembrane region" description="Helical" evidence="8">
    <location>
        <begin position="274"/>
        <end position="297"/>
    </location>
</feature>
<dbReference type="InterPro" id="IPR004761">
    <property type="entry name" value="Spore_GerAB"/>
</dbReference>
<sequence length="379" mass="42614">MIKMIEKGKISAFQMAIILYATVLATSILIVPSLTSKFAGRDLWLSPVWASPIGFFTVYVVTRLHKLYPGETIIQYCQHILGPFPGKVIGFLYLIALVHFSGIILREYAEFVASSFLIKTPMAVVIGCLTFVCASTVRGGLEVIGRSAQVFSGLFVFPLLLMILLLLPEWKISNLFPVLEHGIMPSIRGAATPQAWFSQSFLLTFFLPFVTDRVKVRKYGYATVFAILLTLVITDLTALFVFGRITPMLVYPVMNVASYVSIADFLEHLESVVMAVWVVGIFVKVNAFYYALVLGTAQWLNLSDYRPLVLPYGFIMTLFSFWSLPSLQAVAHILERVIPFYGTLFFTLIPSCLLLIALVKNKRRKRKMENQTTSVREET</sequence>
<reference evidence="9" key="1">
    <citation type="journal article" date="2023" name="Int. J. Syst. Evol. Microbiol.">
        <title>Collibacillus ludicampi gen. nov., sp. nov., a new soil bacterium of the family Alicyclobacillaceae.</title>
        <authorList>
            <person name="Jojima T."/>
            <person name="Ioku Y."/>
            <person name="Fukuta Y."/>
            <person name="Shirasaka N."/>
            <person name="Matsumura Y."/>
            <person name="Mori M."/>
        </authorList>
    </citation>
    <scope>NUCLEOTIDE SEQUENCE</scope>
    <source>
        <strain evidence="9">TP075</strain>
    </source>
</reference>
<keyword evidence="6 8" id="KW-1133">Transmembrane helix</keyword>
<feature type="transmembrane region" description="Helical" evidence="8">
    <location>
        <begin position="340"/>
        <end position="359"/>
    </location>
</feature>